<comment type="similarity">
    <text evidence="12 14">Belongs to the TonB-dependent receptor family.</text>
</comment>
<proteinExistence type="inferred from homology"/>
<dbReference type="InterPro" id="IPR010917">
    <property type="entry name" value="TonB_rcpt_CS"/>
</dbReference>
<dbReference type="InterPro" id="IPR000531">
    <property type="entry name" value="Beta-barrel_TonB"/>
</dbReference>
<evidence type="ECO:0000256" key="9">
    <source>
        <dbReference type="ARBA" id="ARBA00023077"/>
    </source>
</evidence>
<dbReference type="InterPro" id="IPR012910">
    <property type="entry name" value="Plug_dom"/>
</dbReference>
<sequence>MKAHKHNLLAAAIALSLTAPAIAQDDSPALEEVMVTAQKRPQSLRDVPLSVNALGGEKIESAGITNIETMADYIPSFNMTQTGIGTNIAIRGISSGVNQGFEQSAAQFIDGIHYGRAQLSRAPFLDIERVEVLRGPQSIIFGKNSTAGAISITTAKPGDELEGKLSALYEPEHGEQDVRLILSGPISDTVGGRLAILQSSLDGYMENTTLDRDESGDKNRVIRATLQWQPSDLWDITLKMEDGSFDSNGRNIEVVKPVGGSYANALSFFTQGAYQLDTTHDWKRQSNGDYSYNDTENITLNIERELGEHTITSVTGYNAYTYQELCDCDFTGASGFNILSDEDYSQVSQELRIASPEDETISYLGGVFFQSSSLKFHDAVRVPTDSFIATAFSSLLGAQAANLLRGASTQRDFEQDTDLAAIFAQGTWNFTDLSRLIVGARYTQETKEASRHQYHVSNTGVTLPQGTTAQPYNLIWSQFKIDPHAVKGDRDESGFTPLITFQHDFWGTDMVYLSYTTGFKSGGFDVRANAAPNALDGIYPNIEGTWEFEEEKVRNFEAGAKLVLADGAAELNVAAFRSEFKDMQTSQFDGSLSFNVTNAGEAVVQGLEVDGRWAVIDNVMLRGGAAYIDFEYTDFPNSQCYFGQPASERNPTNPTVCDATGKRREFTPEIQGNMGIDYTLNFSNGLKLVNTLDVIYSTEYLTTPSLDPKFEQPSYTKINARIALSGNDDMWELALIGKNLTDESVVTYANGLPVATTVSSGTGYYAFYERPRNIALQGTIRF</sequence>
<dbReference type="PANTHER" id="PTHR32552:SF81">
    <property type="entry name" value="TONB-DEPENDENT OUTER MEMBRANE RECEPTOR"/>
    <property type="match status" value="1"/>
</dbReference>
<evidence type="ECO:0000256" key="10">
    <source>
        <dbReference type="ARBA" id="ARBA00023136"/>
    </source>
</evidence>
<evidence type="ECO:0000256" key="3">
    <source>
        <dbReference type="ARBA" id="ARBA00022452"/>
    </source>
</evidence>
<comment type="subcellular location">
    <subcellularLocation>
        <location evidence="1 12">Cell outer membrane</location>
        <topology evidence="1 12">Multi-pass membrane protein</topology>
    </subcellularLocation>
</comment>
<feature type="signal peptide" evidence="15">
    <location>
        <begin position="1"/>
        <end position="23"/>
    </location>
</feature>
<evidence type="ECO:0000256" key="2">
    <source>
        <dbReference type="ARBA" id="ARBA00022448"/>
    </source>
</evidence>
<dbReference type="PROSITE" id="PS52016">
    <property type="entry name" value="TONB_DEPENDENT_REC_3"/>
    <property type="match status" value="1"/>
</dbReference>
<keyword evidence="3 12" id="KW-1134">Transmembrane beta strand</keyword>
<keyword evidence="10 12" id="KW-0472">Membrane</keyword>
<feature type="domain" description="TonB-dependent receptor-like beta-barrel" evidence="16">
    <location>
        <begin position="270"/>
        <end position="740"/>
    </location>
</feature>
<comment type="caution">
    <text evidence="18">The sequence shown here is derived from an EMBL/GenBank/DDBJ whole genome shotgun (WGS) entry which is preliminary data.</text>
</comment>
<feature type="short sequence motif" description="TonB C-terminal box" evidence="13">
    <location>
        <begin position="765"/>
        <end position="782"/>
    </location>
</feature>
<dbReference type="Proteomes" id="UP001253595">
    <property type="component" value="Unassembled WGS sequence"/>
</dbReference>
<dbReference type="InterPro" id="IPR039426">
    <property type="entry name" value="TonB-dep_rcpt-like"/>
</dbReference>
<gene>
    <name evidence="18" type="ORF">J2X05_003765</name>
</gene>
<dbReference type="Pfam" id="PF07715">
    <property type="entry name" value="Plug"/>
    <property type="match status" value="1"/>
</dbReference>
<keyword evidence="18" id="KW-0675">Receptor</keyword>
<keyword evidence="4" id="KW-0410">Iron transport</keyword>
<dbReference type="RefSeq" id="WP_310075351.1">
    <property type="nucleotide sequence ID" value="NZ_JAVDVX010000007.1"/>
</dbReference>
<organism evidence="18 19">
    <name type="scientific">Cellvibrio fibrivorans</name>
    <dbReference type="NCBI Taxonomy" id="126350"/>
    <lineage>
        <taxon>Bacteria</taxon>
        <taxon>Pseudomonadati</taxon>
        <taxon>Pseudomonadota</taxon>
        <taxon>Gammaproteobacteria</taxon>
        <taxon>Cellvibrionales</taxon>
        <taxon>Cellvibrionaceae</taxon>
        <taxon>Cellvibrio</taxon>
    </lineage>
</organism>
<evidence type="ECO:0000313" key="19">
    <source>
        <dbReference type="Proteomes" id="UP001253595"/>
    </source>
</evidence>
<evidence type="ECO:0000256" key="12">
    <source>
        <dbReference type="PROSITE-ProRule" id="PRU01360"/>
    </source>
</evidence>
<dbReference type="EMBL" id="JAVDVX010000007">
    <property type="protein sequence ID" value="MDR7091730.1"/>
    <property type="molecule type" value="Genomic_DNA"/>
</dbReference>
<keyword evidence="11 12" id="KW-0998">Cell outer membrane</keyword>
<keyword evidence="7" id="KW-0408">Iron</keyword>
<name>A0ABU1V2V1_9GAMM</name>
<dbReference type="Pfam" id="PF00593">
    <property type="entry name" value="TonB_dep_Rec_b-barrel"/>
    <property type="match status" value="1"/>
</dbReference>
<evidence type="ECO:0000259" key="17">
    <source>
        <dbReference type="Pfam" id="PF07715"/>
    </source>
</evidence>
<evidence type="ECO:0000256" key="8">
    <source>
        <dbReference type="ARBA" id="ARBA00023065"/>
    </source>
</evidence>
<accession>A0ABU1V2V1</accession>
<keyword evidence="2 12" id="KW-0813">Transport</keyword>
<feature type="domain" description="TonB-dependent receptor plug" evidence="17">
    <location>
        <begin position="44"/>
        <end position="149"/>
    </location>
</feature>
<keyword evidence="19" id="KW-1185">Reference proteome</keyword>
<evidence type="ECO:0000256" key="6">
    <source>
        <dbReference type="ARBA" id="ARBA00022729"/>
    </source>
</evidence>
<keyword evidence="8" id="KW-0406">Ion transport</keyword>
<dbReference type="PROSITE" id="PS01156">
    <property type="entry name" value="TONB_DEPENDENT_REC_2"/>
    <property type="match status" value="1"/>
</dbReference>
<evidence type="ECO:0000313" key="18">
    <source>
        <dbReference type="EMBL" id="MDR7091730.1"/>
    </source>
</evidence>
<evidence type="ECO:0000256" key="13">
    <source>
        <dbReference type="PROSITE-ProRule" id="PRU10144"/>
    </source>
</evidence>
<dbReference type="Gene3D" id="2.40.170.20">
    <property type="entry name" value="TonB-dependent receptor, beta-barrel domain"/>
    <property type="match status" value="1"/>
</dbReference>
<dbReference type="SUPFAM" id="SSF56935">
    <property type="entry name" value="Porins"/>
    <property type="match status" value="1"/>
</dbReference>
<dbReference type="PANTHER" id="PTHR32552">
    <property type="entry name" value="FERRICHROME IRON RECEPTOR-RELATED"/>
    <property type="match status" value="1"/>
</dbReference>
<evidence type="ECO:0000256" key="15">
    <source>
        <dbReference type="SAM" id="SignalP"/>
    </source>
</evidence>
<evidence type="ECO:0000256" key="7">
    <source>
        <dbReference type="ARBA" id="ARBA00023004"/>
    </source>
</evidence>
<evidence type="ECO:0000256" key="1">
    <source>
        <dbReference type="ARBA" id="ARBA00004571"/>
    </source>
</evidence>
<evidence type="ECO:0000256" key="5">
    <source>
        <dbReference type="ARBA" id="ARBA00022692"/>
    </source>
</evidence>
<feature type="chain" id="PRO_5046943485" evidence="15">
    <location>
        <begin position="24"/>
        <end position="782"/>
    </location>
</feature>
<reference evidence="18 19" key="1">
    <citation type="submission" date="2023-07" db="EMBL/GenBank/DDBJ databases">
        <title>Sorghum-associated microbial communities from plants grown in Nebraska, USA.</title>
        <authorList>
            <person name="Schachtman D."/>
        </authorList>
    </citation>
    <scope>NUCLEOTIDE SEQUENCE [LARGE SCALE GENOMIC DNA]</scope>
    <source>
        <strain evidence="18 19">BE190</strain>
    </source>
</reference>
<protein>
    <submittedName>
        <fullName evidence="18">Outer membrane receptor protein involved in Fe transport</fullName>
    </submittedName>
</protein>
<keyword evidence="6 15" id="KW-0732">Signal</keyword>
<evidence type="ECO:0000256" key="11">
    <source>
        <dbReference type="ARBA" id="ARBA00023237"/>
    </source>
</evidence>
<evidence type="ECO:0000259" key="16">
    <source>
        <dbReference type="Pfam" id="PF00593"/>
    </source>
</evidence>
<dbReference type="InterPro" id="IPR036942">
    <property type="entry name" value="Beta-barrel_TonB_sf"/>
</dbReference>
<evidence type="ECO:0000256" key="14">
    <source>
        <dbReference type="RuleBase" id="RU003357"/>
    </source>
</evidence>
<keyword evidence="9 14" id="KW-0798">TonB box</keyword>
<keyword evidence="5 12" id="KW-0812">Transmembrane</keyword>
<evidence type="ECO:0000256" key="4">
    <source>
        <dbReference type="ARBA" id="ARBA00022496"/>
    </source>
</evidence>